<protein>
    <submittedName>
        <fullName evidence="2">Uncharacterized protein</fullName>
    </submittedName>
</protein>
<gene>
    <name evidence="2" type="ORF">R3P82_12800</name>
</gene>
<proteinExistence type="predicted"/>
<accession>A0AAE4QX66</accession>
<dbReference type="RefSeq" id="WP_317470648.1">
    <property type="nucleotide sequence ID" value="NZ_JAWLKJ010000003.1"/>
</dbReference>
<dbReference type="AlphaFoldDB" id="A0AAE4QX66"/>
<keyword evidence="1" id="KW-0472">Membrane</keyword>
<keyword evidence="1" id="KW-1133">Transmembrane helix</keyword>
<reference evidence="2" key="1">
    <citation type="submission" date="2023-10" db="EMBL/GenBank/DDBJ databases">
        <title>Development of a sustainable strategy for remediation of hydrocarbon-contaminated territories based on the waste exchange concept.</title>
        <authorList>
            <person name="Krivoruchko A."/>
        </authorList>
    </citation>
    <scope>NUCLEOTIDE SEQUENCE</scope>
    <source>
        <strain evidence="2">IEGM 1175</strain>
    </source>
</reference>
<dbReference type="EMBL" id="JAWLKJ010000003">
    <property type="protein sequence ID" value="MDV6299989.1"/>
    <property type="molecule type" value="Genomic_DNA"/>
</dbReference>
<organism evidence="2 3">
    <name type="scientific">Dietzia maris</name>
    <dbReference type="NCBI Taxonomy" id="37915"/>
    <lineage>
        <taxon>Bacteria</taxon>
        <taxon>Bacillati</taxon>
        <taxon>Actinomycetota</taxon>
        <taxon>Actinomycetes</taxon>
        <taxon>Mycobacteriales</taxon>
        <taxon>Dietziaceae</taxon>
        <taxon>Dietzia</taxon>
    </lineage>
</organism>
<dbReference type="Proteomes" id="UP001185873">
    <property type="component" value="Unassembled WGS sequence"/>
</dbReference>
<comment type="caution">
    <text evidence="2">The sequence shown here is derived from an EMBL/GenBank/DDBJ whole genome shotgun (WGS) entry which is preliminary data.</text>
</comment>
<evidence type="ECO:0000256" key="1">
    <source>
        <dbReference type="SAM" id="Phobius"/>
    </source>
</evidence>
<evidence type="ECO:0000313" key="2">
    <source>
        <dbReference type="EMBL" id="MDV6299989.1"/>
    </source>
</evidence>
<sequence length="151" mass="16219">MDLSWIGQAGVATIVASVFSSGIALYLDRRRHPGPDLRILDPAEAESKYVFKVTRQFQLRNIGPEAAYDVSVVGGPIYVATAKPIVDGKRSGVIPVISPGESVPLVAEIIDESSLKTAYVTLSWNTRPGSARSSAGDRSAKTRTHKIIDLL</sequence>
<feature type="transmembrane region" description="Helical" evidence="1">
    <location>
        <begin position="6"/>
        <end position="27"/>
    </location>
</feature>
<keyword evidence="1" id="KW-0812">Transmembrane</keyword>
<evidence type="ECO:0000313" key="3">
    <source>
        <dbReference type="Proteomes" id="UP001185873"/>
    </source>
</evidence>
<name>A0AAE4QX66_9ACTN</name>